<evidence type="ECO:0000313" key="1">
    <source>
        <dbReference type="EMBL" id="KAK5871793.1"/>
    </source>
</evidence>
<organism evidence="1 2">
    <name type="scientific">Eleginops maclovinus</name>
    <name type="common">Patagonian blennie</name>
    <name type="synonym">Eleginus maclovinus</name>
    <dbReference type="NCBI Taxonomy" id="56733"/>
    <lineage>
        <taxon>Eukaryota</taxon>
        <taxon>Metazoa</taxon>
        <taxon>Chordata</taxon>
        <taxon>Craniata</taxon>
        <taxon>Vertebrata</taxon>
        <taxon>Euteleostomi</taxon>
        <taxon>Actinopterygii</taxon>
        <taxon>Neopterygii</taxon>
        <taxon>Teleostei</taxon>
        <taxon>Neoteleostei</taxon>
        <taxon>Acanthomorphata</taxon>
        <taxon>Eupercaria</taxon>
        <taxon>Perciformes</taxon>
        <taxon>Notothenioidei</taxon>
        <taxon>Eleginopidae</taxon>
        <taxon>Eleginops</taxon>
    </lineage>
</organism>
<reference evidence="1 2" key="2">
    <citation type="journal article" date="2023" name="Mol. Biol. Evol.">
        <title>Genomics of Secondarily Temperate Adaptation in the Only Non-Antarctic Icefish.</title>
        <authorList>
            <person name="Rivera-Colon A.G."/>
            <person name="Rayamajhi N."/>
            <person name="Minhas B.F."/>
            <person name="Madrigal G."/>
            <person name="Bilyk K.T."/>
            <person name="Yoon V."/>
            <person name="Hune M."/>
            <person name="Gregory S."/>
            <person name="Cheng C.H.C."/>
            <person name="Catchen J.M."/>
        </authorList>
    </citation>
    <scope>NUCLEOTIDE SEQUENCE [LARGE SCALE GENOMIC DNA]</scope>
    <source>
        <strain evidence="1">JMC-PN-2008</strain>
    </source>
</reference>
<reference evidence="1 2" key="1">
    <citation type="journal article" date="2023" name="Genes (Basel)">
        <title>Chromosome-Level Genome Assembly and Circadian Gene Repertoire of the Patagonia Blennie Eleginops maclovinus-The Closest Ancestral Proxy of Antarctic Cryonotothenioids.</title>
        <authorList>
            <person name="Cheng C.C."/>
            <person name="Rivera-Colon A.G."/>
            <person name="Minhas B.F."/>
            <person name="Wilson L."/>
            <person name="Rayamajhi N."/>
            <person name="Vargas-Chacoff L."/>
            <person name="Catchen J.M."/>
        </authorList>
    </citation>
    <scope>NUCLEOTIDE SEQUENCE [LARGE SCALE GENOMIC DNA]</scope>
    <source>
        <strain evidence="1">JMC-PN-2008</strain>
    </source>
</reference>
<dbReference type="InterPro" id="IPR045860">
    <property type="entry name" value="Snake_toxin-like_sf"/>
</dbReference>
<gene>
    <name evidence="1" type="ORF">PBY51_004652</name>
</gene>
<proteinExistence type="predicted"/>
<protein>
    <submittedName>
        <fullName evidence="1">Uncharacterized protein</fullName>
    </submittedName>
</protein>
<comment type="caution">
    <text evidence="1">The sequence shown here is derived from an EMBL/GenBank/DDBJ whole genome shotgun (WGS) entry which is preliminary data.</text>
</comment>
<evidence type="ECO:0000313" key="2">
    <source>
        <dbReference type="Proteomes" id="UP001346869"/>
    </source>
</evidence>
<dbReference type="SUPFAM" id="SSF57302">
    <property type="entry name" value="Snake toxin-like"/>
    <property type="match status" value="1"/>
</dbReference>
<accession>A0AAN8AXA4</accession>
<dbReference type="AlphaFoldDB" id="A0AAN8AXA4"/>
<name>A0AAN8AXA4_ELEMC</name>
<dbReference type="Proteomes" id="UP001346869">
    <property type="component" value="Unassembled WGS sequence"/>
</dbReference>
<dbReference type="EMBL" id="JAUZQC010000005">
    <property type="protein sequence ID" value="KAK5871793.1"/>
    <property type="molecule type" value="Genomic_DNA"/>
</dbReference>
<sequence length="96" mass="10587">MQWGCADSQVMNCSRTDGGFKLKHCITTYSRSLDLVLSRGCATSRHCQQTELPGVSLACCDWSLCNGGWWWAGSVCTVIISLISSTWTQLYDITEG</sequence>
<keyword evidence="2" id="KW-1185">Reference proteome</keyword>